<dbReference type="InterPro" id="IPR045337">
    <property type="entry name" value="MmgE_PrpD_C"/>
</dbReference>
<dbReference type="EMBL" id="CP059851">
    <property type="protein sequence ID" value="QMW23447.1"/>
    <property type="molecule type" value="Genomic_DNA"/>
</dbReference>
<dbReference type="InterPro" id="IPR036148">
    <property type="entry name" value="MmgE/PrpD_sf"/>
</dbReference>
<evidence type="ECO:0000259" key="3">
    <source>
        <dbReference type="Pfam" id="PF19305"/>
    </source>
</evidence>
<dbReference type="Gene3D" id="3.30.1330.120">
    <property type="entry name" value="2-methylcitrate dehydratase PrpD"/>
    <property type="match status" value="1"/>
</dbReference>
<dbReference type="SUPFAM" id="SSF103378">
    <property type="entry name" value="2-methylcitrate dehydratase PrpD"/>
    <property type="match status" value="1"/>
</dbReference>
<evidence type="ECO:0000259" key="2">
    <source>
        <dbReference type="Pfam" id="PF03972"/>
    </source>
</evidence>
<evidence type="ECO:0000313" key="4">
    <source>
        <dbReference type="EMBL" id="QMW23447.1"/>
    </source>
</evidence>
<keyword evidence="5" id="KW-1185">Reference proteome</keyword>
<protein>
    <submittedName>
        <fullName evidence="4">MmgE/PrpD family protein</fullName>
    </submittedName>
</protein>
<accession>A0A7G5IJA5</accession>
<dbReference type="Pfam" id="PF03972">
    <property type="entry name" value="MmgE_PrpD_N"/>
    <property type="match status" value="1"/>
</dbReference>
<dbReference type="InterPro" id="IPR005656">
    <property type="entry name" value="MmgE_PrpD"/>
</dbReference>
<comment type="similarity">
    <text evidence="1">Belongs to the PrpD family.</text>
</comment>
<dbReference type="Pfam" id="PF19305">
    <property type="entry name" value="MmgE_PrpD_C"/>
    <property type="match status" value="1"/>
</dbReference>
<dbReference type="GO" id="GO:0016829">
    <property type="term" value="F:lyase activity"/>
    <property type="evidence" value="ECO:0007669"/>
    <property type="project" value="InterPro"/>
</dbReference>
<dbReference type="Proteomes" id="UP000515292">
    <property type="component" value="Chromosome"/>
</dbReference>
<dbReference type="KEGG" id="sand:H3309_02785"/>
<name>A0A7G5IJA5_9SPHN</name>
<dbReference type="AlphaFoldDB" id="A0A7G5IJA5"/>
<dbReference type="Gene3D" id="1.10.4100.10">
    <property type="entry name" value="2-methylcitrate dehydratase PrpD"/>
    <property type="match status" value="1"/>
</dbReference>
<evidence type="ECO:0000313" key="5">
    <source>
        <dbReference type="Proteomes" id="UP000515292"/>
    </source>
</evidence>
<dbReference type="PANTHER" id="PTHR16943">
    <property type="entry name" value="2-METHYLCITRATE DEHYDRATASE-RELATED"/>
    <property type="match status" value="1"/>
</dbReference>
<evidence type="ECO:0000256" key="1">
    <source>
        <dbReference type="ARBA" id="ARBA00006174"/>
    </source>
</evidence>
<dbReference type="InterPro" id="IPR042183">
    <property type="entry name" value="MmgE/PrpD_sf_1"/>
</dbReference>
<feature type="domain" description="MmgE/PrpD C-terminal" evidence="3">
    <location>
        <begin position="242"/>
        <end position="390"/>
    </location>
</feature>
<dbReference type="InterPro" id="IPR045336">
    <property type="entry name" value="MmgE_PrpD_N"/>
</dbReference>
<feature type="domain" description="MmgE/PrpD N-terminal" evidence="2">
    <location>
        <begin position="65"/>
        <end position="224"/>
    </location>
</feature>
<organism evidence="4 5">
    <name type="scientific">Sandaracinobacteroides saxicola</name>
    <dbReference type="NCBI Taxonomy" id="2759707"/>
    <lineage>
        <taxon>Bacteria</taxon>
        <taxon>Pseudomonadati</taxon>
        <taxon>Pseudomonadota</taxon>
        <taxon>Alphaproteobacteria</taxon>
        <taxon>Sphingomonadales</taxon>
        <taxon>Sphingosinicellaceae</taxon>
        <taxon>Sandaracinobacteroides</taxon>
    </lineage>
</organism>
<sequence>MSGQIAAADAPLLVQLAHHLQRPVDEATRQRARLHLLDWLACVAGARQAAVKPFAFDANIASTAALLGNVLEMDDVHRLGRLHPGPVVWCSIVADYEAGLDAWLDAAVRGYEAMIGVGATFDDWHYAHFHPTSTAGLFGAAAAVASLQECDVSETAHALGLAGSVTGGLWQMRHEDTMAKQWHVANAMVSGGSTAVWARRGMTGPLSLLEGPQGLYAATCRAPKPMLFGPGWRIEEVSFKPWAACRHAHPVIDCALELRAAGRLAAPFHVETYADALAFCDKPHPTTDVEAKFSLQHAVAVIADGRNATPADFTPEAITALAPLRRQVTVAEDPAITARYPAHFGARLNGLELVDCRGDPERPVTEADIIAKMHMLANWGGLPPSEADRAADLALHGNDAAAVVAMLDKWLK</sequence>
<dbReference type="RefSeq" id="WP_182297270.1">
    <property type="nucleotide sequence ID" value="NZ_CP059851.1"/>
</dbReference>
<gene>
    <name evidence="4" type="ORF">H3309_02785</name>
</gene>
<dbReference type="PANTHER" id="PTHR16943:SF8">
    <property type="entry name" value="2-METHYLCITRATE DEHYDRATASE"/>
    <property type="match status" value="1"/>
</dbReference>
<reference evidence="4 5" key="1">
    <citation type="submission" date="2020-07" db="EMBL/GenBank/DDBJ databases">
        <title>Complete genome sequence for Sandaracinobacter sp. M6.</title>
        <authorList>
            <person name="Tang Y."/>
            <person name="Liu Q."/>
            <person name="Guo Z."/>
            <person name="Lei P."/>
            <person name="Huang B."/>
        </authorList>
    </citation>
    <scope>NUCLEOTIDE SEQUENCE [LARGE SCALE GENOMIC DNA]</scope>
    <source>
        <strain evidence="4 5">M6</strain>
    </source>
</reference>
<dbReference type="InterPro" id="IPR042188">
    <property type="entry name" value="MmgE/PrpD_sf_2"/>
</dbReference>
<proteinExistence type="inferred from homology"/>